<evidence type="ECO:0000256" key="3">
    <source>
        <dbReference type="ARBA" id="ARBA00022840"/>
    </source>
</evidence>
<dbReference type="CDD" id="cd00063">
    <property type="entry name" value="FN3"/>
    <property type="match status" value="6"/>
</dbReference>
<keyword evidence="6" id="KW-0472">Membrane</keyword>
<dbReference type="InterPro" id="IPR050991">
    <property type="entry name" value="ECM_Regulatory_Proteins"/>
</dbReference>
<feature type="domain" description="Fibronectin type-III" evidence="8">
    <location>
        <begin position="374"/>
        <end position="466"/>
    </location>
</feature>
<dbReference type="PROSITE" id="PS50011">
    <property type="entry name" value="PROTEIN_KINASE_DOM"/>
    <property type="match status" value="1"/>
</dbReference>
<comment type="caution">
    <text evidence="9">The sequence shown here is derived from an EMBL/GenBank/DDBJ whole genome shotgun (WGS) entry which is preliminary data.</text>
</comment>
<dbReference type="SUPFAM" id="SSF49265">
    <property type="entry name" value="Fibronectin type III"/>
    <property type="match status" value="4"/>
</dbReference>
<feature type="domain" description="Fibronectin type-III" evidence="8">
    <location>
        <begin position="864"/>
        <end position="965"/>
    </location>
</feature>
<keyword evidence="3 4" id="KW-0067">ATP-binding</keyword>
<dbReference type="PROSITE" id="PS00107">
    <property type="entry name" value="PROTEIN_KINASE_ATP"/>
    <property type="match status" value="1"/>
</dbReference>
<dbReference type="InterPro" id="IPR000719">
    <property type="entry name" value="Prot_kinase_dom"/>
</dbReference>
<dbReference type="Pfam" id="PF00041">
    <property type="entry name" value="fn3"/>
    <property type="match status" value="2"/>
</dbReference>
<feature type="region of interest" description="Disordered" evidence="5">
    <location>
        <begin position="746"/>
        <end position="772"/>
    </location>
</feature>
<accession>A0AA36GCE6</accession>
<dbReference type="Proteomes" id="UP001177023">
    <property type="component" value="Unassembled WGS sequence"/>
</dbReference>
<keyword evidence="2 4" id="KW-0547">Nucleotide-binding</keyword>
<evidence type="ECO:0000313" key="10">
    <source>
        <dbReference type="Proteomes" id="UP001177023"/>
    </source>
</evidence>
<dbReference type="PANTHER" id="PTHR46708:SF11">
    <property type="entry name" value="RECEPTOR-TYPE TYROSINE-PROTEIN PHOSPHATASE ETA-LIKE"/>
    <property type="match status" value="1"/>
</dbReference>
<dbReference type="InterPro" id="IPR003961">
    <property type="entry name" value="FN3_dom"/>
</dbReference>
<evidence type="ECO:0000256" key="5">
    <source>
        <dbReference type="SAM" id="MobiDB-lite"/>
    </source>
</evidence>
<dbReference type="Gene3D" id="2.60.40.10">
    <property type="entry name" value="Immunoglobulins"/>
    <property type="match status" value="7"/>
</dbReference>
<protein>
    <submittedName>
        <fullName evidence="9">Uncharacterized protein</fullName>
    </submittedName>
</protein>
<feature type="region of interest" description="Disordered" evidence="5">
    <location>
        <begin position="1447"/>
        <end position="1468"/>
    </location>
</feature>
<keyword evidence="6" id="KW-0812">Transmembrane</keyword>
<feature type="binding site" evidence="4">
    <location>
        <position position="1194"/>
    </location>
    <ligand>
        <name>ATP</name>
        <dbReference type="ChEBI" id="CHEBI:30616"/>
    </ligand>
</feature>
<dbReference type="EMBL" id="CATQJA010002665">
    <property type="protein sequence ID" value="CAJ0583427.1"/>
    <property type="molecule type" value="Genomic_DNA"/>
</dbReference>
<keyword evidence="6" id="KW-1133">Transmembrane helix</keyword>
<dbReference type="InterPro" id="IPR008271">
    <property type="entry name" value="Ser/Thr_kinase_AS"/>
</dbReference>
<reference evidence="9" key="1">
    <citation type="submission" date="2023-06" db="EMBL/GenBank/DDBJ databases">
        <authorList>
            <person name="Delattre M."/>
        </authorList>
    </citation>
    <scope>NUCLEOTIDE SEQUENCE</scope>
    <source>
        <strain evidence="9">AF72</strain>
    </source>
</reference>
<dbReference type="PROSITE" id="PS50853">
    <property type="entry name" value="FN3"/>
    <property type="match status" value="6"/>
</dbReference>
<proteinExistence type="predicted"/>
<evidence type="ECO:0000256" key="6">
    <source>
        <dbReference type="SAM" id="Phobius"/>
    </source>
</evidence>
<dbReference type="PANTHER" id="PTHR46708">
    <property type="entry name" value="TENASCIN"/>
    <property type="match status" value="1"/>
</dbReference>
<evidence type="ECO:0000256" key="2">
    <source>
        <dbReference type="ARBA" id="ARBA00022741"/>
    </source>
</evidence>
<evidence type="ECO:0000259" key="7">
    <source>
        <dbReference type="PROSITE" id="PS50011"/>
    </source>
</evidence>
<dbReference type="Pfam" id="PF00069">
    <property type="entry name" value="Pkinase"/>
    <property type="match status" value="1"/>
</dbReference>
<dbReference type="InterPro" id="IPR036116">
    <property type="entry name" value="FN3_sf"/>
</dbReference>
<evidence type="ECO:0000313" key="9">
    <source>
        <dbReference type="EMBL" id="CAJ0583427.1"/>
    </source>
</evidence>
<name>A0AA36GCE6_9BILA</name>
<feature type="transmembrane region" description="Helical" evidence="6">
    <location>
        <begin position="1490"/>
        <end position="1518"/>
    </location>
</feature>
<dbReference type="SUPFAM" id="SSF56112">
    <property type="entry name" value="Protein kinase-like (PK-like)"/>
    <property type="match status" value="1"/>
</dbReference>
<dbReference type="InterPro" id="IPR017441">
    <property type="entry name" value="Protein_kinase_ATP_BS"/>
</dbReference>
<evidence type="ECO:0000259" key="8">
    <source>
        <dbReference type="PROSITE" id="PS50853"/>
    </source>
</evidence>
<dbReference type="InterPro" id="IPR011009">
    <property type="entry name" value="Kinase-like_dom_sf"/>
</dbReference>
<sequence>MMLPPGPANALPPIFGSPSDLFVHIQPGERLTLRVGQEEQEVIGPATVRMVGEAGSHPSALPIYVPPGHQIHQIVDENGVLRHLILSPEPSMIQRLHPQGRMNGYGMAGTSTGIHNLITIDRPNKPAKMNALRPVDQQLMNETLHEDASDMDSEEKDRLREMLNCIQSPSLVRVTDLEADLQWQELDTSEAAAPGGPFPQIDASEFSYSVILYENLANNPRFISTYQCSPEQGGNCIRLCKLRPLTDYFVQLKASLEERGIIGEPSKAVHFRTKAPRPSAPMPLRILETGFNYVAIAWNTAVEKTHGVHYYNVYVQLGNEPNTRTEVYTGTGDKAIVGSLQSATRYDIFVSVVTDCGESALSSPLRVETRPEPKPPVPNVQTTTPRTIKFSWLSMPDHKLTLEMCEARNPEHSLRIVKDNLGGTVSSTVIDGLQPATDYKFRFMLDHNLNNKSDWVTVRTATARPPPEAKPETRPVIPSAPFLISRTSYKKMEIGWKYTGPKDKDTSFHLEGAPRLQEGAPPRWKTVYKGDKTQAAVTEELLFFRVQSLVKKNQSSDWSQVLNLPNPIDELPAPPAPGVPELMVVDKNAVLARWKAPADSVDELPSGVSWVIELRRKDANNNIVYCGQESSFKITGLPAQQRVEIQIRKVFLDDSHRVEGAWSPAASISTPKEAPKTPKNVRVNMEKQKLEWTSDEDNTTRFIVRRYKLEDDESECEHELSTQKHECSLGNVEPASYYEYTVQARNESGESEPSDPAVYETKPETPGHPENVTLETVSTSQMVLRWDQPESGGAEIINYIIRVLRDEESISEESLPATAVQGEYNIDDLEADTEYTIGISAENQLGMSDEVLIDGRTNAYPPEAPSLDGDCEATQIRLRWQATSETSPGSPSRIRYRVVKVIKDNRDSGEDDEERQAVVYEGEACSCRIRNLNENSEYRFKICAIDRQVGPGPWSDVYSYSTTVAVPMPLKGPLTPNDSGNGVHQIEWQPCIIKPNNRRYFYSLEVMDYSVPEAAWVPIYEGTVAQYTVRLTEKQKSISVRLRIGRKDSTGKKVYSAPCQAIYLAYNPKPEPAKDASTAQAAPNIIQAAWEWLSSRSFASILVVPAYELLGSSSSFCGPAGHADGCHLMNPPSGGNSQADRHILAHIADVLPKYETIHIKSIANIAFVKTLGKGRFGEVAKYVDNSNGKFLAVKTINLELFKHWSQNISRAKLRCDQFLDNVSRLYTLANSHHRLANVIGVYADNSKIMVLTEFCGGGSVKDQLEKGPLNEEDAIRYLFQTIEALHYLHSQSPQFVHSDIKATNILITSDDSVKLSNFGLVRDLCIGGYGLAMAAEVVADARGRPPYGEFFIHGTTLKELEARVKGPAHKRLPYSGESMLPGSSYTAQLIADRIFETDSRQRSTAAELKSFLNTLEAVPIATKSRAATYESVEHMVVPTSSTINDMYSDAPSGSADESTEDPKSVSSQPFVPMETIANGATRRRILSKAVLYVMLFILGGLGSIGLFLFVAFLIVWFIRQMISQACHGCDLMQPQYLILKPPKNKEDQESDIEEVELSALVTPKPADHELADFYASAP</sequence>
<feature type="domain" description="Fibronectin type-III" evidence="8">
    <location>
        <begin position="768"/>
        <end position="862"/>
    </location>
</feature>
<dbReference type="CDD" id="cd00180">
    <property type="entry name" value="PKc"/>
    <property type="match status" value="1"/>
</dbReference>
<keyword evidence="1" id="KW-0677">Repeat</keyword>
<keyword evidence="10" id="KW-1185">Reference proteome</keyword>
<dbReference type="Gene3D" id="1.10.510.10">
    <property type="entry name" value="Transferase(Phosphotransferase) domain 1"/>
    <property type="match status" value="1"/>
</dbReference>
<organism evidence="9 10">
    <name type="scientific">Mesorhabditis spiculigera</name>
    <dbReference type="NCBI Taxonomy" id="96644"/>
    <lineage>
        <taxon>Eukaryota</taxon>
        <taxon>Metazoa</taxon>
        <taxon>Ecdysozoa</taxon>
        <taxon>Nematoda</taxon>
        <taxon>Chromadorea</taxon>
        <taxon>Rhabditida</taxon>
        <taxon>Rhabditina</taxon>
        <taxon>Rhabditomorpha</taxon>
        <taxon>Rhabditoidea</taxon>
        <taxon>Rhabditidae</taxon>
        <taxon>Mesorhabditinae</taxon>
        <taxon>Mesorhabditis</taxon>
    </lineage>
</organism>
<feature type="domain" description="Fibronectin type-III" evidence="8">
    <location>
        <begin position="280"/>
        <end position="372"/>
    </location>
</feature>
<feature type="domain" description="Protein kinase" evidence="7">
    <location>
        <begin position="1165"/>
        <end position="1437"/>
    </location>
</feature>
<feature type="domain" description="Fibronectin type-III" evidence="8">
    <location>
        <begin position="674"/>
        <end position="764"/>
    </location>
</feature>
<dbReference type="InterPro" id="IPR013783">
    <property type="entry name" value="Ig-like_fold"/>
</dbReference>
<evidence type="ECO:0000256" key="4">
    <source>
        <dbReference type="PROSITE-ProRule" id="PRU10141"/>
    </source>
</evidence>
<dbReference type="GO" id="GO:0005524">
    <property type="term" value="F:ATP binding"/>
    <property type="evidence" value="ECO:0007669"/>
    <property type="project" value="UniProtKB-UniRule"/>
</dbReference>
<dbReference type="GO" id="GO:0004672">
    <property type="term" value="F:protein kinase activity"/>
    <property type="evidence" value="ECO:0007669"/>
    <property type="project" value="InterPro"/>
</dbReference>
<feature type="non-terminal residue" evidence="9">
    <location>
        <position position="1"/>
    </location>
</feature>
<dbReference type="PROSITE" id="PS00108">
    <property type="entry name" value="PROTEIN_KINASE_ST"/>
    <property type="match status" value="1"/>
</dbReference>
<dbReference type="SMART" id="SM00220">
    <property type="entry name" value="S_TKc"/>
    <property type="match status" value="1"/>
</dbReference>
<dbReference type="SMART" id="SM00060">
    <property type="entry name" value="FN3"/>
    <property type="match status" value="6"/>
</dbReference>
<feature type="domain" description="Fibronectin type-III" evidence="8">
    <location>
        <begin position="576"/>
        <end position="673"/>
    </location>
</feature>
<evidence type="ECO:0000256" key="1">
    <source>
        <dbReference type="ARBA" id="ARBA00022737"/>
    </source>
</evidence>
<gene>
    <name evidence="9" type="ORF">MSPICULIGERA_LOCUS21507</name>
</gene>